<dbReference type="AlphaFoldDB" id="A0AA48QYA5"/>
<gene>
    <name evidence="2" type="ORF">CcaverHIS019_0607660</name>
</gene>
<dbReference type="CDD" id="cd09917">
    <property type="entry name" value="F-box_SF"/>
    <property type="match status" value="1"/>
</dbReference>
<name>A0AA48QYA5_9TREE</name>
<evidence type="ECO:0000313" key="3">
    <source>
        <dbReference type="Proteomes" id="UP001233271"/>
    </source>
</evidence>
<accession>A0AA48QYA5</accession>
<proteinExistence type="predicted"/>
<dbReference type="InterPro" id="IPR036047">
    <property type="entry name" value="F-box-like_dom_sf"/>
</dbReference>
<feature type="domain" description="F-box" evidence="1">
    <location>
        <begin position="33"/>
        <end position="71"/>
    </location>
</feature>
<organism evidence="2 3">
    <name type="scientific">Cutaneotrichosporon cavernicola</name>
    <dbReference type="NCBI Taxonomy" id="279322"/>
    <lineage>
        <taxon>Eukaryota</taxon>
        <taxon>Fungi</taxon>
        <taxon>Dikarya</taxon>
        <taxon>Basidiomycota</taxon>
        <taxon>Agaricomycotina</taxon>
        <taxon>Tremellomycetes</taxon>
        <taxon>Trichosporonales</taxon>
        <taxon>Trichosporonaceae</taxon>
        <taxon>Cutaneotrichosporon</taxon>
    </lineage>
</organism>
<keyword evidence="3" id="KW-1185">Reference proteome</keyword>
<sequence length="392" mass="43312">MSYKVSDYVESIPDKSDNPLKWATKPHFPKPVPVEVVNTILSFLPRTSLSHCSGVNKAWYLLAKPRLFSHVKLDSNLHIVGARHPTIDLNVGSRPLFRRVWMTKYCTHLTIGKHTRSSHLCGHFVPHPSPLPEDHIAPKPLELGEGCAMSTLPVLPDLETVIIPNDPHLGLTAPQAGENPCGFHILQGFRHLVVSDVSTSLLSTVSTSFPPRTARELTLLVTPRWSHETEPNPVKTWFPLLRQLSRDGTVTYVHSSNSFTPDPALLHPPLTPNRDTTGGVPQGNRQYGPFWDAVVLGFARCVRPHSPPVRFVGFEDLGIANEQASLQVYLNWSVHQMIKIYAKRIADPIPSHILRLVGKSKADTCSAMSRSEWAASPSGLAALAATENKALE</sequence>
<protein>
    <recommendedName>
        <fullName evidence="1">F-box domain-containing protein</fullName>
    </recommendedName>
</protein>
<dbReference type="GeneID" id="85498177"/>
<dbReference type="Proteomes" id="UP001233271">
    <property type="component" value="Chromosome 6"/>
</dbReference>
<evidence type="ECO:0000313" key="2">
    <source>
        <dbReference type="EMBL" id="BEI94307.1"/>
    </source>
</evidence>
<reference evidence="2" key="1">
    <citation type="journal article" date="2023" name="BMC Genomics">
        <title>Chromosome-level genome assemblies of Cutaneotrichosporon spp. (Trichosporonales, Basidiomycota) reveal imbalanced evolution between nucleotide sequences and chromosome synteny.</title>
        <authorList>
            <person name="Kobayashi Y."/>
            <person name="Kayamori A."/>
            <person name="Aoki K."/>
            <person name="Shiwa Y."/>
            <person name="Matsutani M."/>
            <person name="Fujita N."/>
            <person name="Sugita T."/>
            <person name="Iwasaki W."/>
            <person name="Tanaka N."/>
            <person name="Takashima M."/>
        </authorList>
    </citation>
    <scope>NUCLEOTIDE SEQUENCE</scope>
    <source>
        <strain evidence="2">HIS019</strain>
    </source>
</reference>
<dbReference type="EMBL" id="AP028217">
    <property type="protein sequence ID" value="BEI94307.1"/>
    <property type="molecule type" value="Genomic_DNA"/>
</dbReference>
<dbReference type="InterPro" id="IPR001810">
    <property type="entry name" value="F-box_dom"/>
</dbReference>
<dbReference type="KEGG" id="ccac:CcaHIS019_0607660"/>
<dbReference type="Gene3D" id="1.20.1280.50">
    <property type="match status" value="1"/>
</dbReference>
<dbReference type="Pfam" id="PF12937">
    <property type="entry name" value="F-box-like"/>
    <property type="match status" value="1"/>
</dbReference>
<evidence type="ECO:0000259" key="1">
    <source>
        <dbReference type="Pfam" id="PF12937"/>
    </source>
</evidence>
<dbReference type="RefSeq" id="XP_060459572.1">
    <property type="nucleotide sequence ID" value="XM_060603261.1"/>
</dbReference>
<dbReference type="SUPFAM" id="SSF81383">
    <property type="entry name" value="F-box domain"/>
    <property type="match status" value="1"/>
</dbReference>